<keyword evidence="5" id="KW-0687">Ribonucleoprotein</keyword>
<keyword evidence="3" id="KW-0862">Zinc</keyword>
<evidence type="ECO:0000256" key="2">
    <source>
        <dbReference type="ARBA" id="ARBA00010919"/>
    </source>
</evidence>
<keyword evidence="4" id="KW-0689">Ribosomal protein</keyword>
<dbReference type="InterPro" id="IPR011332">
    <property type="entry name" value="Ribosomal_zn-bd"/>
</dbReference>
<accession>A0A6B2LVM0</accession>
<evidence type="ECO:0000256" key="1">
    <source>
        <dbReference type="ARBA" id="ARBA00001947"/>
    </source>
</evidence>
<organism evidence="9">
    <name type="scientific">Arcella intermedia</name>
    <dbReference type="NCBI Taxonomy" id="1963864"/>
    <lineage>
        <taxon>Eukaryota</taxon>
        <taxon>Amoebozoa</taxon>
        <taxon>Tubulinea</taxon>
        <taxon>Elardia</taxon>
        <taxon>Arcellinida</taxon>
        <taxon>Sphaerothecina</taxon>
        <taxon>Arcellidae</taxon>
        <taxon>Arcella</taxon>
    </lineage>
</organism>
<dbReference type="Gene3D" id="2.20.25.100">
    <property type="entry name" value="Zn-binding ribosomal proteins"/>
    <property type="match status" value="1"/>
</dbReference>
<evidence type="ECO:0000256" key="3">
    <source>
        <dbReference type="ARBA" id="ARBA00022833"/>
    </source>
</evidence>
<evidence type="ECO:0000256" key="5">
    <source>
        <dbReference type="ARBA" id="ARBA00023274"/>
    </source>
</evidence>
<evidence type="ECO:0000256" key="4">
    <source>
        <dbReference type="ARBA" id="ARBA00022980"/>
    </source>
</evidence>
<comment type="cofactor">
    <cofactor evidence="1">
        <name>Zn(2+)</name>
        <dbReference type="ChEBI" id="CHEBI:29105"/>
    </cofactor>
</comment>
<dbReference type="InterPro" id="IPR023407">
    <property type="entry name" value="Ribosomal_eS27_Zn-bd_dom_sf"/>
</dbReference>
<dbReference type="EMBL" id="GIBP01012038">
    <property type="protein sequence ID" value="NDV41007.1"/>
    <property type="molecule type" value="Transcribed_RNA"/>
</dbReference>
<dbReference type="GO" id="GO:0003735">
    <property type="term" value="F:structural constituent of ribosome"/>
    <property type="evidence" value="ECO:0007669"/>
    <property type="project" value="InterPro"/>
</dbReference>
<protein>
    <recommendedName>
        <fullName evidence="6">Small ribosomal subunit protein eS27</fullName>
    </recommendedName>
    <alternativeName>
        <fullName evidence="7">40S ribosomal protein S27</fullName>
    </alternativeName>
</protein>
<reference evidence="9" key="1">
    <citation type="journal article" date="2020" name="J. Eukaryot. Microbiol.">
        <title>De novo Sequencing, Assembly and Annotation of the Transcriptome for the Free-Living Testate Amoeba Arcella intermedia.</title>
        <authorList>
            <person name="Ribeiro G.M."/>
            <person name="Porfirio-Sousa A.L."/>
            <person name="Maurer-Alcala X.X."/>
            <person name="Katz L.A."/>
            <person name="Lahr D.J.G."/>
        </authorList>
    </citation>
    <scope>NUCLEOTIDE SEQUENCE</scope>
</reference>
<dbReference type="GO" id="GO:0006412">
    <property type="term" value="P:translation"/>
    <property type="evidence" value="ECO:0007669"/>
    <property type="project" value="InterPro"/>
</dbReference>
<evidence type="ECO:0000256" key="7">
    <source>
        <dbReference type="ARBA" id="ARBA00042994"/>
    </source>
</evidence>
<dbReference type="AlphaFoldDB" id="A0A6B2LVM0"/>
<sequence>MPLIESDLLNPNPAVEKTKHKKKRFVQGPNSYFMDVKCPGCLQITTVYSHAQTVVQCSSCSQVLCQPTGGKVRLTDNCSFRPKSD</sequence>
<evidence type="ECO:0000256" key="8">
    <source>
        <dbReference type="SAM" id="MobiDB-lite"/>
    </source>
</evidence>
<dbReference type="PANTHER" id="PTHR11594">
    <property type="entry name" value="40S RIBOSOMAL PROTEIN S27"/>
    <property type="match status" value="1"/>
</dbReference>
<dbReference type="FunFam" id="2.20.25.100:FF:000001">
    <property type="entry name" value="40S ribosomal protein S27"/>
    <property type="match status" value="1"/>
</dbReference>
<proteinExistence type="inferred from homology"/>
<dbReference type="HAMAP" id="MF_00371">
    <property type="entry name" value="Ribosomal_eS27"/>
    <property type="match status" value="1"/>
</dbReference>
<dbReference type="Pfam" id="PF01667">
    <property type="entry name" value="Ribosomal_S27e"/>
    <property type="match status" value="1"/>
</dbReference>
<dbReference type="SUPFAM" id="SSF57829">
    <property type="entry name" value="Zn-binding ribosomal proteins"/>
    <property type="match status" value="1"/>
</dbReference>
<feature type="region of interest" description="Disordered" evidence="8">
    <location>
        <begin position="1"/>
        <end position="21"/>
    </location>
</feature>
<name>A0A6B2LVM0_9EUKA</name>
<dbReference type="InterPro" id="IPR000592">
    <property type="entry name" value="Ribosomal_eS27"/>
</dbReference>
<dbReference type="GO" id="GO:1990904">
    <property type="term" value="C:ribonucleoprotein complex"/>
    <property type="evidence" value="ECO:0007669"/>
    <property type="project" value="UniProtKB-KW"/>
</dbReference>
<dbReference type="GO" id="GO:0005840">
    <property type="term" value="C:ribosome"/>
    <property type="evidence" value="ECO:0007669"/>
    <property type="project" value="UniProtKB-KW"/>
</dbReference>
<comment type="similarity">
    <text evidence="2">Belongs to the eukaryotic ribosomal protein eS27 family.</text>
</comment>
<evidence type="ECO:0000256" key="6">
    <source>
        <dbReference type="ARBA" id="ARBA00035147"/>
    </source>
</evidence>
<evidence type="ECO:0000313" key="9">
    <source>
        <dbReference type="EMBL" id="NDV41007.1"/>
    </source>
</evidence>